<gene>
    <name evidence="2" type="ORF">HGP29_08780</name>
</gene>
<dbReference type="SUPFAM" id="SSF51735">
    <property type="entry name" value="NAD(P)-binding Rossmann-fold domains"/>
    <property type="match status" value="1"/>
</dbReference>
<dbReference type="PANTHER" id="PTHR48079:SF6">
    <property type="entry name" value="NAD(P)-BINDING DOMAIN-CONTAINING PROTEIN-RELATED"/>
    <property type="match status" value="1"/>
</dbReference>
<protein>
    <submittedName>
        <fullName evidence="2">NAD(P)H-binding protein</fullName>
    </submittedName>
</protein>
<dbReference type="GO" id="GO:0005737">
    <property type="term" value="C:cytoplasm"/>
    <property type="evidence" value="ECO:0007669"/>
    <property type="project" value="TreeGrafter"/>
</dbReference>
<dbReference type="InterPro" id="IPR016040">
    <property type="entry name" value="NAD(P)-bd_dom"/>
</dbReference>
<dbReference type="PANTHER" id="PTHR48079">
    <property type="entry name" value="PROTEIN YEEZ"/>
    <property type="match status" value="1"/>
</dbReference>
<dbReference type="InterPro" id="IPR051783">
    <property type="entry name" value="NAD(P)-dependent_oxidoreduct"/>
</dbReference>
<name>A0A7X8SJB3_9BACT</name>
<comment type="caution">
    <text evidence="2">The sequence shown here is derived from an EMBL/GenBank/DDBJ whole genome shotgun (WGS) entry which is preliminary data.</text>
</comment>
<dbReference type="EMBL" id="JABAIL010000002">
    <property type="protein sequence ID" value="NLR91299.1"/>
    <property type="molecule type" value="Genomic_DNA"/>
</dbReference>
<dbReference type="Proteomes" id="UP000585050">
    <property type="component" value="Unassembled WGS sequence"/>
</dbReference>
<keyword evidence="3" id="KW-1185">Reference proteome</keyword>
<dbReference type="Gene3D" id="3.40.50.720">
    <property type="entry name" value="NAD(P)-binding Rossmann-like Domain"/>
    <property type="match status" value="1"/>
</dbReference>
<dbReference type="Pfam" id="PF13460">
    <property type="entry name" value="NAD_binding_10"/>
    <property type="match status" value="1"/>
</dbReference>
<feature type="domain" description="NAD(P)-binding" evidence="1">
    <location>
        <begin position="14"/>
        <end position="184"/>
    </location>
</feature>
<evidence type="ECO:0000259" key="1">
    <source>
        <dbReference type="Pfam" id="PF13460"/>
    </source>
</evidence>
<sequence>MEFSAIKNVSIIGAGWLGMPLIDQLIEAGYNVKASTSTEEKLIDIRTKGAKAYLLKFTPTCQDMEALKDLLDTDVVIILLPPRFRQHNMVTYHAEQIKVIKDLIEDLPVNKVIYSSSISVYENSNKEINENAEVSHHSKSKAITMAEEVLRINTDLDATILRFGGLMGYDRIPAKYVDGKKDLSYGDIPVNYTFRDDAVRSIMKILEVNDHNSWNKVFNVVAPEHPPKKSVYEASLKYGDYIMPTFSSEDKAPPFKIINSDKIVNKIGFNFIYENPLEFIYNENSI</sequence>
<evidence type="ECO:0000313" key="2">
    <source>
        <dbReference type="EMBL" id="NLR91299.1"/>
    </source>
</evidence>
<dbReference type="InterPro" id="IPR036291">
    <property type="entry name" value="NAD(P)-bd_dom_sf"/>
</dbReference>
<accession>A0A7X8SJB3</accession>
<dbReference type="AlphaFoldDB" id="A0A7X8SJB3"/>
<organism evidence="2 3">
    <name type="scientific">Flammeovirga agarivorans</name>
    <dbReference type="NCBI Taxonomy" id="2726742"/>
    <lineage>
        <taxon>Bacteria</taxon>
        <taxon>Pseudomonadati</taxon>
        <taxon>Bacteroidota</taxon>
        <taxon>Cytophagia</taxon>
        <taxon>Cytophagales</taxon>
        <taxon>Flammeovirgaceae</taxon>
        <taxon>Flammeovirga</taxon>
    </lineage>
</organism>
<proteinExistence type="predicted"/>
<reference evidence="2 3" key="1">
    <citation type="submission" date="2020-04" db="EMBL/GenBank/DDBJ databases">
        <title>Flammeovirga sp. SR4, a novel species isolated from seawater.</title>
        <authorList>
            <person name="Wang X."/>
        </authorList>
    </citation>
    <scope>NUCLEOTIDE SEQUENCE [LARGE SCALE GENOMIC DNA]</scope>
    <source>
        <strain evidence="2 3">SR4</strain>
    </source>
</reference>
<dbReference type="RefSeq" id="WP_168881992.1">
    <property type="nucleotide sequence ID" value="NZ_JABAIL010000002.1"/>
</dbReference>
<evidence type="ECO:0000313" key="3">
    <source>
        <dbReference type="Proteomes" id="UP000585050"/>
    </source>
</evidence>
<dbReference type="GO" id="GO:0004029">
    <property type="term" value="F:aldehyde dehydrogenase (NAD+) activity"/>
    <property type="evidence" value="ECO:0007669"/>
    <property type="project" value="TreeGrafter"/>
</dbReference>